<evidence type="ECO:0000313" key="3">
    <source>
        <dbReference type="Proteomes" id="UP000707356"/>
    </source>
</evidence>
<reference evidence="2" key="2">
    <citation type="journal article" date="2022" name="Microbiol. Resour. Announc.">
        <title>Metagenome Sequencing to Explore Phylogenomics of Terrestrial Cyanobacteria.</title>
        <authorList>
            <person name="Ward R.D."/>
            <person name="Stajich J.E."/>
            <person name="Johansen J.R."/>
            <person name="Huntemann M."/>
            <person name="Clum A."/>
            <person name="Foster B."/>
            <person name="Foster B."/>
            <person name="Roux S."/>
            <person name="Palaniappan K."/>
            <person name="Varghese N."/>
            <person name="Mukherjee S."/>
            <person name="Reddy T.B.K."/>
            <person name="Daum C."/>
            <person name="Copeland A."/>
            <person name="Chen I.A."/>
            <person name="Ivanova N.N."/>
            <person name="Kyrpides N.C."/>
            <person name="Shapiro N."/>
            <person name="Eloe-Fadrosh E.A."/>
            <person name="Pietrasiak N."/>
        </authorList>
    </citation>
    <scope>NUCLEOTIDE SEQUENCE</scope>
    <source>
        <strain evidence="2">GSE-TBD4-15B</strain>
    </source>
</reference>
<proteinExistence type="predicted"/>
<dbReference type="EMBL" id="JAHHHV010000014">
    <property type="protein sequence ID" value="MBW4464490.1"/>
    <property type="molecule type" value="Genomic_DNA"/>
</dbReference>
<dbReference type="InterPro" id="IPR049250">
    <property type="entry name" value="DUF6883"/>
</dbReference>
<evidence type="ECO:0000259" key="1">
    <source>
        <dbReference type="Pfam" id="PF21814"/>
    </source>
</evidence>
<sequence length="111" mass="12639">MKLPNAKLAFIDLNKLQNYSLNPQHDRGKHKARLFLAILGLSASDAKTLATLILEAIQLHDVISSTQDGYGQRYLVDFPVSRNQQTALLRTTWIIRPTETFPRLTSCYILR</sequence>
<dbReference type="AlphaFoldDB" id="A0A951U3E1"/>
<dbReference type="Proteomes" id="UP000707356">
    <property type="component" value="Unassembled WGS sequence"/>
</dbReference>
<gene>
    <name evidence="2" type="ORF">KME07_03495</name>
</gene>
<protein>
    <recommendedName>
        <fullName evidence="1">DUF6883 domain-containing protein</fullName>
    </recommendedName>
</protein>
<name>A0A951U3E1_9CYAN</name>
<dbReference type="Pfam" id="PF21814">
    <property type="entry name" value="DUF6883"/>
    <property type="match status" value="1"/>
</dbReference>
<feature type="domain" description="DUF6883" evidence="1">
    <location>
        <begin position="2"/>
        <end position="109"/>
    </location>
</feature>
<organism evidence="2 3">
    <name type="scientific">Pegethrix bostrychoides GSE-TBD4-15B</name>
    <dbReference type="NCBI Taxonomy" id="2839662"/>
    <lineage>
        <taxon>Bacteria</taxon>
        <taxon>Bacillati</taxon>
        <taxon>Cyanobacteriota</taxon>
        <taxon>Cyanophyceae</taxon>
        <taxon>Oculatellales</taxon>
        <taxon>Oculatellaceae</taxon>
        <taxon>Pegethrix</taxon>
    </lineage>
</organism>
<accession>A0A951U3E1</accession>
<comment type="caution">
    <text evidence="2">The sequence shown here is derived from an EMBL/GenBank/DDBJ whole genome shotgun (WGS) entry which is preliminary data.</text>
</comment>
<evidence type="ECO:0000313" key="2">
    <source>
        <dbReference type="EMBL" id="MBW4464490.1"/>
    </source>
</evidence>
<reference evidence="2" key="1">
    <citation type="submission" date="2021-05" db="EMBL/GenBank/DDBJ databases">
        <authorList>
            <person name="Pietrasiak N."/>
            <person name="Ward R."/>
            <person name="Stajich J.E."/>
            <person name="Kurbessoian T."/>
        </authorList>
    </citation>
    <scope>NUCLEOTIDE SEQUENCE</scope>
    <source>
        <strain evidence="2">GSE-TBD4-15B</strain>
    </source>
</reference>